<reference evidence="1" key="1">
    <citation type="submission" date="2023-04" db="EMBL/GenBank/DDBJ databases">
        <title>A chromosome-level genome assembly of the parasitoid wasp Eretmocerus hayati.</title>
        <authorList>
            <person name="Zhong Y."/>
            <person name="Liu S."/>
            <person name="Liu Y."/>
        </authorList>
    </citation>
    <scope>NUCLEOTIDE SEQUENCE</scope>
    <source>
        <strain evidence="1">ZJU_SS_LIU_2023</strain>
    </source>
</reference>
<name>A0ACC2NH26_9HYME</name>
<organism evidence="1 2">
    <name type="scientific">Eretmocerus hayati</name>
    <dbReference type="NCBI Taxonomy" id="131215"/>
    <lineage>
        <taxon>Eukaryota</taxon>
        <taxon>Metazoa</taxon>
        <taxon>Ecdysozoa</taxon>
        <taxon>Arthropoda</taxon>
        <taxon>Hexapoda</taxon>
        <taxon>Insecta</taxon>
        <taxon>Pterygota</taxon>
        <taxon>Neoptera</taxon>
        <taxon>Endopterygota</taxon>
        <taxon>Hymenoptera</taxon>
        <taxon>Apocrita</taxon>
        <taxon>Proctotrupomorpha</taxon>
        <taxon>Chalcidoidea</taxon>
        <taxon>Aphelinidae</taxon>
        <taxon>Aphelininae</taxon>
        <taxon>Eretmocerus</taxon>
    </lineage>
</organism>
<accession>A0ACC2NH26</accession>
<comment type="caution">
    <text evidence="1">The sequence shown here is derived from an EMBL/GenBank/DDBJ whole genome shotgun (WGS) entry which is preliminary data.</text>
</comment>
<gene>
    <name evidence="1" type="ORF">QAD02_000796</name>
</gene>
<protein>
    <submittedName>
        <fullName evidence="1">Uncharacterized protein</fullName>
    </submittedName>
</protein>
<evidence type="ECO:0000313" key="2">
    <source>
        <dbReference type="Proteomes" id="UP001239111"/>
    </source>
</evidence>
<dbReference type="Proteomes" id="UP001239111">
    <property type="component" value="Chromosome 3"/>
</dbReference>
<proteinExistence type="predicted"/>
<evidence type="ECO:0000313" key="1">
    <source>
        <dbReference type="EMBL" id="KAJ8669537.1"/>
    </source>
</evidence>
<sequence>MYFSREFLGQVWMNTDKATGAPYITLITKMFNEASLLVVSGIIKRLSLQTCVAAIKECDAIAGTSRVLQNYNVVPANWRNFYKQQRLSTGEDMGRSSKNDKTDYRTTPEYCLI</sequence>
<dbReference type="EMBL" id="CM056743">
    <property type="protein sequence ID" value="KAJ8669537.1"/>
    <property type="molecule type" value="Genomic_DNA"/>
</dbReference>
<keyword evidence="2" id="KW-1185">Reference proteome</keyword>